<proteinExistence type="predicted"/>
<comment type="caution">
    <text evidence="2">The sequence shown here is derived from an EMBL/GenBank/DDBJ whole genome shotgun (WGS) entry which is preliminary data.</text>
</comment>
<feature type="compositionally biased region" description="Basic and acidic residues" evidence="1">
    <location>
        <begin position="240"/>
        <end position="260"/>
    </location>
</feature>
<dbReference type="AlphaFoldDB" id="A0A937X3H6"/>
<evidence type="ECO:0000256" key="1">
    <source>
        <dbReference type="SAM" id="MobiDB-lite"/>
    </source>
</evidence>
<dbReference type="SUPFAM" id="SSF53448">
    <property type="entry name" value="Nucleotide-diphospho-sugar transferases"/>
    <property type="match status" value="1"/>
</dbReference>
<name>A0A937X3H6_9BACT</name>
<sequence length="275" mass="30986">MFFTDADTWHHPHSVSAAMRQALADGADLLTAAPFLECRSFWEKVVQSHLLVTTFAYAKLRRLEDPKEGESLAYGAYLLVRKAAYDGVGGRERQVGYRRRHQAQRHVQETRLEGARDRWRRGLQGPHVRISRPDLGRVQQELLRLFRRRLANCPALLDLLVHSRSRSVVRAAVVCLASRRLGRRAGQSADAMARHDGTRGHGALRIDRAERRNPHPQPLYGAGLRMGALASPGRSRAGHHHGELGPPHRPESGRDLEGQDLRKFLRGTADKARWG</sequence>
<dbReference type="Proteomes" id="UP000703893">
    <property type="component" value="Unassembled WGS sequence"/>
</dbReference>
<protein>
    <recommendedName>
        <fullName evidence="4">Glycosyltransferase 2-like domain-containing protein</fullName>
    </recommendedName>
</protein>
<dbReference type="EMBL" id="VGJX01000001">
    <property type="protein sequence ID" value="MBM3273510.1"/>
    <property type="molecule type" value="Genomic_DNA"/>
</dbReference>
<evidence type="ECO:0000313" key="2">
    <source>
        <dbReference type="EMBL" id="MBM3273510.1"/>
    </source>
</evidence>
<evidence type="ECO:0008006" key="4">
    <source>
        <dbReference type="Google" id="ProtNLM"/>
    </source>
</evidence>
<organism evidence="2 3">
    <name type="scientific">Candidatus Tanganyikabacteria bacterium</name>
    <dbReference type="NCBI Taxonomy" id="2961651"/>
    <lineage>
        <taxon>Bacteria</taxon>
        <taxon>Bacillati</taxon>
        <taxon>Candidatus Sericytochromatia</taxon>
        <taxon>Candidatus Tanganyikabacteria</taxon>
    </lineage>
</organism>
<feature type="region of interest" description="Disordered" evidence="1">
    <location>
        <begin position="229"/>
        <end position="260"/>
    </location>
</feature>
<accession>A0A937X3H6</accession>
<dbReference type="InterPro" id="IPR029044">
    <property type="entry name" value="Nucleotide-diphossugar_trans"/>
</dbReference>
<reference evidence="2 3" key="1">
    <citation type="submission" date="2019-03" db="EMBL/GenBank/DDBJ databases">
        <title>Lake Tanganyika Metagenome-Assembled Genomes (MAGs).</title>
        <authorList>
            <person name="Tran P."/>
        </authorList>
    </citation>
    <scope>NUCLEOTIDE SEQUENCE [LARGE SCALE GENOMIC DNA]</scope>
    <source>
        <strain evidence="2">K_DeepCast_65m_m2_236</strain>
    </source>
</reference>
<gene>
    <name evidence="2" type="ORF">FJZ00_00045</name>
</gene>
<evidence type="ECO:0000313" key="3">
    <source>
        <dbReference type="Proteomes" id="UP000703893"/>
    </source>
</evidence>